<protein>
    <recommendedName>
        <fullName evidence="3">Excreted virulence factor EspC (Type VII ESX diderm)</fullName>
    </recommendedName>
</protein>
<dbReference type="Proteomes" id="UP001595872">
    <property type="component" value="Unassembled WGS sequence"/>
</dbReference>
<comment type="caution">
    <text evidence="1">The sequence shown here is derived from an EMBL/GenBank/DDBJ whole genome shotgun (WGS) entry which is preliminary data.</text>
</comment>
<keyword evidence="2" id="KW-1185">Reference proteome</keyword>
<accession>A0ABV9U8S9</accession>
<evidence type="ECO:0008006" key="3">
    <source>
        <dbReference type="Google" id="ProtNLM"/>
    </source>
</evidence>
<evidence type="ECO:0000313" key="1">
    <source>
        <dbReference type="EMBL" id="MFC4912841.1"/>
    </source>
</evidence>
<dbReference type="EMBL" id="JBHSIT010000014">
    <property type="protein sequence ID" value="MFC4912841.1"/>
    <property type="molecule type" value="Genomic_DNA"/>
</dbReference>
<sequence length="107" mass="11893">MAPELNVDHQQLLKTGRDIGAAATNLRSHWQQFQSELASYGEPWGNDDIGSIIGGCYQAILQIFEDCLNDNIDGVQEHAEGVQSMAATYRESEDASHIEVNRVKDFL</sequence>
<dbReference type="Gene3D" id="1.10.287.1060">
    <property type="entry name" value="ESAT-6-like"/>
    <property type="match status" value="1"/>
</dbReference>
<proteinExistence type="predicted"/>
<dbReference type="SUPFAM" id="SSF140453">
    <property type="entry name" value="EsxAB dimer-like"/>
    <property type="match status" value="1"/>
</dbReference>
<name>A0ABV9U8S9_9ACTN</name>
<dbReference type="InterPro" id="IPR036689">
    <property type="entry name" value="ESAT-6-like_sf"/>
</dbReference>
<evidence type="ECO:0000313" key="2">
    <source>
        <dbReference type="Proteomes" id="UP001595872"/>
    </source>
</evidence>
<organism evidence="1 2">
    <name type="scientific">Actinomadura gamaensis</name>
    <dbReference type="NCBI Taxonomy" id="1763541"/>
    <lineage>
        <taxon>Bacteria</taxon>
        <taxon>Bacillati</taxon>
        <taxon>Actinomycetota</taxon>
        <taxon>Actinomycetes</taxon>
        <taxon>Streptosporangiales</taxon>
        <taxon>Thermomonosporaceae</taxon>
        <taxon>Actinomadura</taxon>
    </lineage>
</organism>
<gene>
    <name evidence="1" type="ORF">ACFPCY_36465</name>
</gene>
<dbReference type="RefSeq" id="WP_378263177.1">
    <property type="nucleotide sequence ID" value="NZ_JBHSIT010000014.1"/>
</dbReference>
<reference evidence="2" key="1">
    <citation type="journal article" date="2019" name="Int. J. Syst. Evol. Microbiol.">
        <title>The Global Catalogue of Microorganisms (GCM) 10K type strain sequencing project: providing services to taxonomists for standard genome sequencing and annotation.</title>
        <authorList>
            <consortium name="The Broad Institute Genomics Platform"/>
            <consortium name="The Broad Institute Genome Sequencing Center for Infectious Disease"/>
            <person name="Wu L."/>
            <person name="Ma J."/>
        </authorList>
    </citation>
    <scope>NUCLEOTIDE SEQUENCE [LARGE SCALE GENOMIC DNA]</scope>
    <source>
        <strain evidence="2">KLKA75</strain>
    </source>
</reference>